<keyword evidence="2" id="KW-1185">Reference proteome</keyword>
<organism evidence="1 2">
    <name type="scientific">Coniosporium apollinis</name>
    <dbReference type="NCBI Taxonomy" id="61459"/>
    <lineage>
        <taxon>Eukaryota</taxon>
        <taxon>Fungi</taxon>
        <taxon>Dikarya</taxon>
        <taxon>Ascomycota</taxon>
        <taxon>Pezizomycotina</taxon>
        <taxon>Dothideomycetes</taxon>
        <taxon>Dothideomycetes incertae sedis</taxon>
        <taxon>Coniosporium</taxon>
    </lineage>
</organism>
<reference evidence="1" key="1">
    <citation type="submission" date="2022-10" db="EMBL/GenBank/DDBJ databases">
        <title>Culturing micro-colonial fungi from biological soil crusts in the Mojave desert and describing Neophaeococcomyces mojavensis, and introducing the new genera and species Taxawa tesnikishii.</title>
        <authorList>
            <person name="Kurbessoian T."/>
            <person name="Stajich J.E."/>
        </authorList>
    </citation>
    <scope>NUCLEOTIDE SEQUENCE</scope>
    <source>
        <strain evidence="1">TK_1</strain>
    </source>
</reference>
<sequence>MAIKHAAWTHGSDIQLESLSWRALRQGYWTTVRPGWEGRFGWVHFAIPTPVIVDGVRLKAESAMIRFKTGKNATITSFHVYDGERKIASHDGLNLRSDQPQFYRRDIPGDPQVLWGTNISLGIEFDGDGADAWVALISAGIDFYA</sequence>
<dbReference type="EMBL" id="JAPDRL010000084">
    <property type="protein sequence ID" value="KAJ9658714.1"/>
    <property type="molecule type" value="Genomic_DNA"/>
</dbReference>
<dbReference type="Proteomes" id="UP001172684">
    <property type="component" value="Unassembled WGS sequence"/>
</dbReference>
<accession>A0ABQ9NQ45</accession>
<name>A0ABQ9NQ45_9PEZI</name>
<dbReference type="Pfam" id="PF20328">
    <property type="entry name" value="DUF6623"/>
    <property type="match status" value="1"/>
</dbReference>
<protein>
    <submittedName>
        <fullName evidence="1">Uncharacterized protein</fullName>
    </submittedName>
</protein>
<dbReference type="InterPro" id="IPR046731">
    <property type="entry name" value="DUF6623"/>
</dbReference>
<gene>
    <name evidence="1" type="ORF">H2201_007679</name>
</gene>
<proteinExistence type="predicted"/>
<comment type="caution">
    <text evidence="1">The sequence shown here is derived from an EMBL/GenBank/DDBJ whole genome shotgun (WGS) entry which is preliminary data.</text>
</comment>
<evidence type="ECO:0000313" key="1">
    <source>
        <dbReference type="EMBL" id="KAJ9658714.1"/>
    </source>
</evidence>
<evidence type="ECO:0000313" key="2">
    <source>
        <dbReference type="Proteomes" id="UP001172684"/>
    </source>
</evidence>